<accession>A0A0C2FMW0</accession>
<dbReference type="Gene3D" id="3.40.50.720">
    <property type="entry name" value="NAD(P)-binding Rossmann-like Domain"/>
    <property type="match status" value="1"/>
</dbReference>
<dbReference type="InterPro" id="IPR002347">
    <property type="entry name" value="SDR_fam"/>
</dbReference>
<name>A0A0C2FMW0_9BILA</name>
<sequence length="86" mass="8974">ASKHYSIKGIAAYALTKTTLVGLTQALAHGLAKDNIRVNGIAPGVIKTKMSEALWHGNGDEGEKDMVDAMEVGFHVVSAGLQESGP</sequence>
<proteinExistence type="inferred from homology"/>
<comment type="similarity">
    <text evidence="1">Belongs to the short-chain dehydrogenases/reductases (SDR) family.</text>
</comment>
<keyword evidence="3" id="KW-1185">Reference proteome</keyword>
<evidence type="ECO:0000313" key="3">
    <source>
        <dbReference type="Proteomes" id="UP000054047"/>
    </source>
</evidence>
<gene>
    <name evidence="2" type="ORF">ANCDUO_21880</name>
</gene>
<dbReference type="EMBL" id="KN763092">
    <property type="protein sequence ID" value="KIH48054.1"/>
    <property type="molecule type" value="Genomic_DNA"/>
</dbReference>
<feature type="non-terminal residue" evidence="2">
    <location>
        <position position="1"/>
    </location>
</feature>
<dbReference type="Pfam" id="PF13561">
    <property type="entry name" value="adh_short_C2"/>
    <property type="match status" value="1"/>
</dbReference>
<dbReference type="InterPro" id="IPR036291">
    <property type="entry name" value="NAD(P)-bd_dom_sf"/>
</dbReference>
<evidence type="ECO:0000256" key="1">
    <source>
        <dbReference type="ARBA" id="ARBA00006484"/>
    </source>
</evidence>
<evidence type="ECO:0000313" key="2">
    <source>
        <dbReference type="EMBL" id="KIH48054.1"/>
    </source>
</evidence>
<dbReference type="PRINTS" id="PR00081">
    <property type="entry name" value="GDHRDH"/>
</dbReference>
<dbReference type="AlphaFoldDB" id="A0A0C2FMW0"/>
<evidence type="ECO:0008006" key="4">
    <source>
        <dbReference type="Google" id="ProtNLM"/>
    </source>
</evidence>
<feature type="non-terminal residue" evidence="2">
    <location>
        <position position="86"/>
    </location>
</feature>
<protein>
    <recommendedName>
        <fullName evidence="4">3-oxoacyl-[acyl-carrier-protein] reductase domain protein</fullName>
    </recommendedName>
</protein>
<dbReference type="PANTHER" id="PTHR43943:SF2">
    <property type="entry name" value="DEHYDROGENASE_REDUCTASE 4"/>
    <property type="match status" value="1"/>
</dbReference>
<dbReference type="GO" id="GO:0004090">
    <property type="term" value="F:carbonyl reductase (NADPH) activity"/>
    <property type="evidence" value="ECO:0007669"/>
    <property type="project" value="TreeGrafter"/>
</dbReference>
<dbReference type="OrthoDB" id="1669814at2759"/>
<dbReference type="Proteomes" id="UP000054047">
    <property type="component" value="Unassembled WGS sequence"/>
</dbReference>
<reference evidence="2 3" key="1">
    <citation type="submission" date="2013-12" db="EMBL/GenBank/DDBJ databases">
        <title>Draft genome of the parsitic nematode Ancylostoma duodenale.</title>
        <authorList>
            <person name="Mitreva M."/>
        </authorList>
    </citation>
    <scope>NUCLEOTIDE SEQUENCE [LARGE SCALE GENOMIC DNA]</scope>
    <source>
        <strain evidence="2 3">Zhejiang</strain>
    </source>
</reference>
<organism evidence="2 3">
    <name type="scientific">Ancylostoma duodenale</name>
    <dbReference type="NCBI Taxonomy" id="51022"/>
    <lineage>
        <taxon>Eukaryota</taxon>
        <taxon>Metazoa</taxon>
        <taxon>Ecdysozoa</taxon>
        <taxon>Nematoda</taxon>
        <taxon>Chromadorea</taxon>
        <taxon>Rhabditida</taxon>
        <taxon>Rhabditina</taxon>
        <taxon>Rhabditomorpha</taxon>
        <taxon>Strongyloidea</taxon>
        <taxon>Ancylostomatidae</taxon>
        <taxon>Ancylostomatinae</taxon>
        <taxon>Ancylostoma</taxon>
    </lineage>
</organism>
<dbReference type="PANTHER" id="PTHR43943">
    <property type="entry name" value="DEHYDROGENASE/REDUCTASE (SDR FAMILY) MEMBER 4"/>
    <property type="match status" value="1"/>
</dbReference>
<dbReference type="SUPFAM" id="SSF51735">
    <property type="entry name" value="NAD(P)-binding Rossmann-fold domains"/>
    <property type="match status" value="1"/>
</dbReference>